<keyword evidence="2" id="KW-1185">Reference proteome</keyword>
<organism evidence="1 2">
    <name type="scientific">Kipferlia bialata</name>
    <dbReference type="NCBI Taxonomy" id="797122"/>
    <lineage>
        <taxon>Eukaryota</taxon>
        <taxon>Metamonada</taxon>
        <taxon>Carpediemonas-like organisms</taxon>
        <taxon>Kipferlia</taxon>
    </lineage>
</organism>
<gene>
    <name evidence="1" type="ORF">KIPB_011646</name>
</gene>
<accession>A0A9K3D8I5</accession>
<dbReference type="AlphaFoldDB" id="A0A9K3D8I5"/>
<sequence>MDSDLDFLLPDGHIGQLDDQFALPMPIDMAPLPYPLVSHIDVMSQDTDKPGDPPTGPMQIRQGTGVGTEALLKMAIQEINDEVPPPDGNVAVLHLQGAVVDTQVLLKMTELMKDDTLSVRVVTAPPTEVDVGPAVALRSRALIDTAARVGRAQKRLEAGSACMLEYYKQVAVLRRRFRLRTESGTSNKAFRLPSPASVCGSTKADTPFVSVDMSWHAVPPKSPAVPFHRLPNPDNLPAQTLLDLPAPTMTVPKLRGHIRSALVAGAFGKLRESPGATVAAVTYRPGVAPVHVTLEWRETPGTEGVAVSAAEVDGVVEGSMLVDDESELVERHSITGSTQTAGQAPPVSVDEPKGQGRGDLCFAYSGLPASLPADLASASLMAACTARQDPREALIAACRHAVVRERVCRHLSGKGVRCVSASAETCELSVPGLGSVTIRHETVYVEGLRRGLSLVAFQSYISSVVDR</sequence>
<dbReference type="EMBL" id="BDIP01004822">
    <property type="protein sequence ID" value="GIQ89228.1"/>
    <property type="molecule type" value="Genomic_DNA"/>
</dbReference>
<proteinExistence type="predicted"/>
<comment type="caution">
    <text evidence="1">The sequence shown here is derived from an EMBL/GenBank/DDBJ whole genome shotgun (WGS) entry which is preliminary data.</text>
</comment>
<dbReference type="Proteomes" id="UP000265618">
    <property type="component" value="Unassembled WGS sequence"/>
</dbReference>
<protein>
    <submittedName>
        <fullName evidence="1">Uncharacterized protein</fullName>
    </submittedName>
</protein>
<reference evidence="1 2" key="1">
    <citation type="journal article" date="2018" name="PLoS ONE">
        <title>The draft genome of Kipferlia bialata reveals reductive genome evolution in fornicate parasites.</title>
        <authorList>
            <person name="Tanifuji G."/>
            <person name="Takabayashi S."/>
            <person name="Kume K."/>
            <person name="Takagi M."/>
            <person name="Nakayama T."/>
            <person name="Kamikawa R."/>
            <person name="Inagaki Y."/>
            <person name="Hashimoto T."/>
        </authorList>
    </citation>
    <scope>NUCLEOTIDE SEQUENCE [LARGE SCALE GENOMIC DNA]</scope>
    <source>
        <strain evidence="1">NY0173</strain>
    </source>
</reference>
<evidence type="ECO:0000313" key="2">
    <source>
        <dbReference type="Proteomes" id="UP000265618"/>
    </source>
</evidence>
<evidence type="ECO:0000313" key="1">
    <source>
        <dbReference type="EMBL" id="GIQ89228.1"/>
    </source>
</evidence>
<name>A0A9K3D8I5_9EUKA</name>